<evidence type="ECO:0000313" key="5">
    <source>
        <dbReference type="Proteomes" id="UP000177515"/>
    </source>
</evidence>
<dbReference type="Pfam" id="PF12796">
    <property type="entry name" value="Ank_2"/>
    <property type="match status" value="2"/>
</dbReference>
<keyword evidence="1" id="KW-0677">Repeat</keyword>
<dbReference type="SMART" id="SM00248">
    <property type="entry name" value="ANK"/>
    <property type="match status" value="4"/>
</dbReference>
<dbReference type="PROSITE" id="PS50297">
    <property type="entry name" value="ANK_REP_REGION"/>
    <property type="match status" value="2"/>
</dbReference>
<evidence type="ECO:0000256" key="2">
    <source>
        <dbReference type="ARBA" id="ARBA00023043"/>
    </source>
</evidence>
<proteinExistence type="predicted"/>
<dbReference type="Proteomes" id="UP000177515">
    <property type="component" value="Chromosome 1"/>
</dbReference>
<name>A0ABM6F8Z6_9BURK</name>
<dbReference type="Gene3D" id="1.25.40.20">
    <property type="entry name" value="Ankyrin repeat-containing domain"/>
    <property type="match status" value="1"/>
</dbReference>
<evidence type="ECO:0000256" key="1">
    <source>
        <dbReference type="ARBA" id="ARBA00022737"/>
    </source>
</evidence>
<dbReference type="PROSITE" id="PS50088">
    <property type="entry name" value="ANK_REPEAT"/>
    <property type="match status" value="2"/>
</dbReference>
<evidence type="ECO:0008006" key="6">
    <source>
        <dbReference type="Google" id="ProtNLM"/>
    </source>
</evidence>
<sequence>MLLTGSLVACATATPVDDMRKAVVFDDVNAVQKLLARGMDPNQVDAKGDPMLVVAVREKSAKVIKTLSAAKAIDFDKANAAGETPLMMACLLNEPDVVKLLVEQYEVEINKTGWTPLHYAATNGNTGIVKYLLDHSAYIDAESPNATTPLMMAARGGHIETVKLLLDEGADMRLRNQQGMTVIDFAERYHQDEIAAGLKSRWQKLYPDLPMAAPAKAGAGK</sequence>
<gene>
    <name evidence="4" type="ORF">BKK80_11225</name>
</gene>
<keyword evidence="5" id="KW-1185">Reference proteome</keyword>
<reference evidence="4 5" key="1">
    <citation type="submission" date="2016-10" db="EMBL/GenBank/DDBJ databases">
        <title>Complete genome sequences of three Cupriavidus strains isolated from various Malaysian environments.</title>
        <authorList>
            <person name="Abdullah A.A.-A."/>
            <person name="Shafie N.A.H."/>
            <person name="Lau N.S."/>
        </authorList>
    </citation>
    <scope>NUCLEOTIDE SEQUENCE [LARGE SCALE GENOMIC DNA]</scope>
    <source>
        <strain evidence="4 5">USMAA1020</strain>
    </source>
</reference>
<dbReference type="PRINTS" id="PR01415">
    <property type="entry name" value="ANKYRIN"/>
</dbReference>
<evidence type="ECO:0000256" key="3">
    <source>
        <dbReference type="PROSITE-ProRule" id="PRU00023"/>
    </source>
</evidence>
<dbReference type="InterPro" id="IPR036770">
    <property type="entry name" value="Ankyrin_rpt-contain_sf"/>
</dbReference>
<evidence type="ECO:0000313" key="4">
    <source>
        <dbReference type="EMBL" id="AOZ08103.1"/>
    </source>
</evidence>
<feature type="repeat" description="ANK" evidence="3">
    <location>
        <begin position="145"/>
        <end position="177"/>
    </location>
</feature>
<organism evidence="4 5">
    <name type="scientific">Cupriavidus malaysiensis</name>
    <dbReference type="NCBI Taxonomy" id="367825"/>
    <lineage>
        <taxon>Bacteria</taxon>
        <taxon>Pseudomonadati</taxon>
        <taxon>Pseudomonadota</taxon>
        <taxon>Betaproteobacteria</taxon>
        <taxon>Burkholderiales</taxon>
        <taxon>Burkholderiaceae</taxon>
        <taxon>Cupriavidus</taxon>
    </lineage>
</organism>
<dbReference type="PANTHER" id="PTHR24171">
    <property type="entry name" value="ANKYRIN REPEAT DOMAIN-CONTAINING PROTEIN 39-RELATED"/>
    <property type="match status" value="1"/>
</dbReference>
<feature type="repeat" description="ANK" evidence="3">
    <location>
        <begin position="112"/>
        <end position="144"/>
    </location>
</feature>
<accession>A0ABM6F8Z6</accession>
<dbReference type="EMBL" id="CP017754">
    <property type="protein sequence ID" value="AOZ08103.1"/>
    <property type="molecule type" value="Genomic_DNA"/>
</dbReference>
<dbReference type="InterPro" id="IPR002110">
    <property type="entry name" value="Ankyrin_rpt"/>
</dbReference>
<keyword evidence="2 3" id="KW-0040">ANK repeat</keyword>
<dbReference type="SUPFAM" id="SSF48403">
    <property type="entry name" value="Ankyrin repeat"/>
    <property type="match status" value="1"/>
</dbReference>
<protein>
    <recommendedName>
        <fullName evidence="6">Ankyrin repeat domain-containing protein</fullName>
    </recommendedName>
</protein>